<protein>
    <recommendedName>
        <fullName evidence="7">SRCR domain-containing protein</fullName>
    </recommendedName>
</protein>
<keyword evidence="2" id="KW-0677">Repeat</keyword>
<feature type="transmembrane region" description="Helical" evidence="6">
    <location>
        <begin position="190"/>
        <end position="223"/>
    </location>
</feature>
<feature type="domain" description="SRCR" evidence="7">
    <location>
        <begin position="61"/>
        <end position="163"/>
    </location>
</feature>
<feature type="compositionally biased region" description="Pro residues" evidence="5">
    <location>
        <begin position="252"/>
        <end position="267"/>
    </location>
</feature>
<feature type="domain" description="SRCR" evidence="7">
    <location>
        <begin position="1"/>
        <end position="48"/>
    </location>
</feature>
<dbReference type="PRINTS" id="PR00258">
    <property type="entry name" value="SPERACTRCPTR"/>
</dbReference>
<dbReference type="OrthoDB" id="536948at2759"/>
<feature type="region of interest" description="Disordered" evidence="5">
    <location>
        <begin position="248"/>
        <end position="334"/>
    </location>
</feature>
<dbReference type="PROSITE" id="PS00420">
    <property type="entry name" value="SRCR_1"/>
    <property type="match status" value="1"/>
</dbReference>
<dbReference type="InParanoid" id="A0A1X7U6Z7"/>
<dbReference type="Gene3D" id="3.10.250.10">
    <property type="entry name" value="SRCR-like domain"/>
    <property type="match status" value="1"/>
</dbReference>
<keyword evidence="3 4" id="KW-1015">Disulfide bond</keyword>
<feature type="compositionally biased region" description="Low complexity" evidence="5">
    <location>
        <begin position="298"/>
        <end position="323"/>
    </location>
</feature>
<accession>A0A1X7U6Z7</accession>
<dbReference type="PANTHER" id="PTHR19331">
    <property type="entry name" value="SCAVENGER RECEPTOR DOMAIN-CONTAINING"/>
    <property type="match status" value="1"/>
</dbReference>
<evidence type="ECO:0000256" key="3">
    <source>
        <dbReference type="ARBA" id="ARBA00023157"/>
    </source>
</evidence>
<keyword evidence="6" id="KW-0472">Membrane</keyword>
<dbReference type="GO" id="GO:0016020">
    <property type="term" value="C:membrane"/>
    <property type="evidence" value="ECO:0007669"/>
    <property type="project" value="InterPro"/>
</dbReference>
<feature type="compositionally biased region" description="Pro residues" evidence="5">
    <location>
        <begin position="324"/>
        <end position="334"/>
    </location>
</feature>
<proteinExistence type="predicted"/>
<sequence length="334" mass="35206">YGTDFNATLLDDVSCSSSNYLTLQQCTLTTSISSTCFLDSYDAYVVCYTTRIWNNPYAGQIRLVGGIYTSYGRLEVYCNGQWGTVCDDTFDAIDARVACRQLGYSDYTTYHSGASSAGSSSQPIWLDRVYCSSSYSCLSSCESCPSLQYHDCSHSEDIAVACDSPASSTNTPVTTSTPTTTTDTSGIGGIIGGVVASFVIFCILIITIPICVCCCLGVGIGAAARGGKSGRATVVTTGATTATSATLTNVAAPPPPAYNQQPPPPVAYPAAGYDAENAPYPPQQGYPAQPGYPPQEGYPPQGYAYPPQGYEAQPGYPPQQGYNYPPPAYPAAQY</sequence>
<dbReference type="SUPFAM" id="SSF56487">
    <property type="entry name" value="SRCR-like"/>
    <property type="match status" value="1"/>
</dbReference>
<evidence type="ECO:0000256" key="6">
    <source>
        <dbReference type="SAM" id="Phobius"/>
    </source>
</evidence>
<organism evidence="8">
    <name type="scientific">Amphimedon queenslandica</name>
    <name type="common">Sponge</name>
    <dbReference type="NCBI Taxonomy" id="400682"/>
    <lineage>
        <taxon>Eukaryota</taxon>
        <taxon>Metazoa</taxon>
        <taxon>Porifera</taxon>
        <taxon>Demospongiae</taxon>
        <taxon>Heteroscleromorpha</taxon>
        <taxon>Haplosclerida</taxon>
        <taxon>Niphatidae</taxon>
        <taxon>Amphimedon</taxon>
    </lineage>
</organism>
<evidence type="ECO:0000259" key="7">
    <source>
        <dbReference type="PROSITE" id="PS50287"/>
    </source>
</evidence>
<comment type="caution">
    <text evidence="4">Lacks conserved residue(s) required for the propagation of feature annotation.</text>
</comment>
<evidence type="ECO:0000256" key="2">
    <source>
        <dbReference type="ARBA" id="ARBA00022737"/>
    </source>
</evidence>
<keyword evidence="1" id="KW-0732">Signal</keyword>
<dbReference type="InterPro" id="IPR036772">
    <property type="entry name" value="SRCR-like_dom_sf"/>
</dbReference>
<keyword evidence="6" id="KW-0812">Transmembrane</keyword>
<dbReference type="eggNOG" id="ENOG502SBU1">
    <property type="taxonomic scope" value="Eukaryota"/>
</dbReference>
<feature type="disulfide bond" evidence="4">
    <location>
        <begin position="131"/>
        <end position="141"/>
    </location>
</feature>
<feature type="compositionally biased region" description="Pro residues" evidence="5">
    <location>
        <begin position="279"/>
        <end position="297"/>
    </location>
</feature>
<dbReference type="PANTHER" id="PTHR19331:SF487">
    <property type="entry name" value="SOLUBLE SCAVENGER RECEPTOR CYSTEINE-RICH DOMAIN-CONTAINING PROTEIN SSC5D"/>
    <property type="match status" value="1"/>
</dbReference>
<dbReference type="AlphaFoldDB" id="A0A1X7U6Z7"/>
<evidence type="ECO:0000256" key="5">
    <source>
        <dbReference type="SAM" id="MobiDB-lite"/>
    </source>
</evidence>
<dbReference type="PROSITE" id="PS50287">
    <property type="entry name" value="SRCR_2"/>
    <property type="match status" value="2"/>
</dbReference>
<dbReference type="SMART" id="SM00202">
    <property type="entry name" value="SR"/>
    <property type="match status" value="1"/>
</dbReference>
<dbReference type="EnsemblMetazoa" id="Aqu2.1.23697_001">
    <property type="protein sequence ID" value="Aqu2.1.23697_001"/>
    <property type="gene ID" value="Aqu2.1.23697"/>
</dbReference>
<name>A0A1X7U6Z7_AMPQE</name>
<evidence type="ECO:0000256" key="1">
    <source>
        <dbReference type="ARBA" id="ARBA00022729"/>
    </source>
</evidence>
<evidence type="ECO:0000256" key="4">
    <source>
        <dbReference type="PROSITE-ProRule" id="PRU00196"/>
    </source>
</evidence>
<keyword evidence="6" id="KW-1133">Transmembrane helix</keyword>
<evidence type="ECO:0000313" key="8">
    <source>
        <dbReference type="EnsemblMetazoa" id="Aqu2.1.23697_001"/>
    </source>
</evidence>
<dbReference type="InterPro" id="IPR001190">
    <property type="entry name" value="SRCR"/>
</dbReference>
<reference evidence="8" key="1">
    <citation type="submission" date="2017-05" db="UniProtKB">
        <authorList>
            <consortium name="EnsemblMetazoa"/>
        </authorList>
    </citation>
    <scope>IDENTIFICATION</scope>
</reference>
<dbReference type="Pfam" id="PF00530">
    <property type="entry name" value="SRCR"/>
    <property type="match status" value="1"/>
</dbReference>
<dbReference type="FunFam" id="3.10.250.10:FF:000001">
    <property type="entry name" value="Lysyl oxidase 4 isoform X1"/>
    <property type="match status" value="1"/>
</dbReference>